<sequence length="344" mass="38248">MAAEDRWTNSIGGLGDVRRQSSGNASISIRSLPAFGDVLIAGGLNISAHESRLKMKNNKALVINEGVLASSKKITPKIKNGKEIIDGSLKFDKHLLGAMDVNQFNESGHSFVGLKEMSGSSSRGMLDPHFQEADDQAAYHYYKECGITLSRTINPANLSYPLSTTGNKLHSLIFYPDFDWSTANHFLRHTNVHFHVGETSSLLKDARTIQHVLRTSLIPKVGDRVHITPLLSLTTFYILAHREFNSTDMIFHYIEHLTTIRDTGHKRKPNLALGHIIAYVLESKYNLQYLVPPNHPPPFYTNNSFNALHSTHLHPRDGEAQGAEKEEAPAPAHVPEPVPLCQHS</sequence>
<reference evidence="2 3" key="2">
    <citation type="journal article" date="2017" name="Nature">
        <title>The Apostasia genome and the evolution of orchids.</title>
        <authorList>
            <person name="Zhang G.Q."/>
            <person name="Liu K.W."/>
            <person name="Li Z."/>
            <person name="Lohaus R."/>
            <person name="Hsiao Y.Y."/>
            <person name="Niu S.C."/>
            <person name="Wang J.Y."/>
            <person name="Lin Y.C."/>
            <person name="Xu Q."/>
            <person name="Chen L.J."/>
            <person name="Yoshida K."/>
            <person name="Fujiwara S."/>
            <person name="Wang Z.W."/>
            <person name="Zhang Y.Q."/>
            <person name="Mitsuda N."/>
            <person name="Wang M."/>
            <person name="Liu G.H."/>
            <person name="Pecoraro L."/>
            <person name="Huang H.X."/>
            <person name="Xiao X.J."/>
            <person name="Lin M."/>
            <person name="Wu X.Y."/>
            <person name="Wu W.L."/>
            <person name="Chen Y.Y."/>
            <person name="Chang S.B."/>
            <person name="Sakamoto S."/>
            <person name="Ohme-Takagi M."/>
            <person name="Yagi M."/>
            <person name="Zeng S.J."/>
            <person name="Shen C.Y."/>
            <person name="Yeh C.M."/>
            <person name="Luo Y.B."/>
            <person name="Tsai W.C."/>
            <person name="Van de Peer Y."/>
            <person name="Liu Z.J."/>
        </authorList>
    </citation>
    <scope>NUCLEOTIDE SEQUENCE [LARGE SCALE GENOMIC DNA]</scope>
    <source>
        <tissue evidence="2">The whole plant</tissue>
    </source>
</reference>
<feature type="compositionally biased region" description="Basic and acidic residues" evidence="1">
    <location>
        <begin position="314"/>
        <end position="328"/>
    </location>
</feature>
<dbReference type="Proteomes" id="UP000233837">
    <property type="component" value="Unassembled WGS sequence"/>
</dbReference>
<dbReference type="AlphaFoldDB" id="A0A2I0W3K2"/>
<evidence type="ECO:0000256" key="1">
    <source>
        <dbReference type="SAM" id="MobiDB-lite"/>
    </source>
</evidence>
<evidence type="ECO:0000313" key="3">
    <source>
        <dbReference type="Proteomes" id="UP000233837"/>
    </source>
</evidence>
<gene>
    <name evidence="2" type="ORF">MA16_Dca011082</name>
</gene>
<protein>
    <submittedName>
        <fullName evidence="2">Uncharacterized protein</fullName>
    </submittedName>
</protein>
<reference evidence="2 3" key="1">
    <citation type="journal article" date="2016" name="Sci. Rep.">
        <title>The Dendrobium catenatum Lindl. genome sequence provides insights into polysaccharide synthase, floral development and adaptive evolution.</title>
        <authorList>
            <person name="Zhang G.Q."/>
            <person name="Xu Q."/>
            <person name="Bian C."/>
            <person name="Tsai W.C."/>
            <person name="Yeh C.M."/>
            <person name="Liu K.W."/>
            <person name="Yoshida K."/>
            <person name="Zhang L.S."/>
            <person name="Chang S.B."/>
            <person name="Chen F."/>
            <person name="Shi Y."/>
            <person name="Su Y.Y."/>
            <person name="Zhang Y.Q."/>
            <person name="Chen L.J."/>
            <person name="Yin Y."/>
            <person name="Lin M."/>
            <person name="Huang H."/>
            <person name="Deng H."/>
            <person name="Wang Z.W."/>
            <person name="Zhu S.L."/>
            <person name="Zhao X."/>
            <person name="Deng C."/>
            <person name="Niu S.C."/>
            <person name="Huang J."/>
            <person name="Wang M."/>
            <person name="Liu G.H."/>
            <person name="Yang H.J."/>
            <person name="Xiao X.J."/>
            <person name="Hsiao Y.Y."/>
            <person name="Wu W.L."/>
            <person name="Chen Y.Y."/>
            <person name="Mitsuda N."/>
            <person name="Ohme-Takagi M."/>
            <person name="Luo Y.B."/>
            <person name="Van de Peer Y."/>
            <person name="Liu Z.J."/>
        </authorList>
    </citation>
    <scope>NUCLEOTIDE SEQUENCE [LARGE SCALE GENOMIC DNA]</scope>
    <source>
        <tissue evidence="2">The whole plant</tissue>
    </source>
</reference>
<organism evidence="2 3">
    <name type="scientific">Dendrobium catenatum</name>
    <dbReference type="NCBI Taxonomy" id="906689"/>
    <lineage>
        <taxon>Eukaryota</taxon>
        <taxon>Viridiplantae</taxon>
        <taxon>Streptophyta</taxon>
        <taxon>Embryophyta</taxon>
        <taxon>Tracheophyta</taxon>
        <taxon>Spermatophyta</taxon>
        <taxon>Magnoliopsida</taxon>
        <taxon>Liliopsida</taxon>
        <taxon>Asparagales</taxon>
        <taxon>Orchidaceae</taxon>
        <taxon>Epidendroideae</taxon>
        <taxon>Malaxideae</taxon>
        <taxon>Dendrobiinae</taxon>
        <taxon>Dendrobium</taxon>
    </lineage>
</organism>
<accession>A0A2I0W3K2</accession>
<proteinExistence type="predicted"/>
<evidence type="ECO:0000313" key="2">
    <source>
        <dbReference type="EMBL" id="PKU70236.1"/>
    </source>
</evidence>
<keyword evidence="3" id="KW-1185">Reference proteome</keyword>
<name>A0A2I0W3K2_9ASPA</name>
<feature type="region of interest" description="Disordered" evidence="1">
    <location>
        <begin position="310"/>
        <end position="344"/>
    </location>
</feature>
<dbReference type="EMBL" id="KZ502943">
    <property type="protein sequence ID" value="PKU70236.1"/>
    <property type="molecule type" value="Genomic_DNA"/>
</dbReference>